<organism evidence="2 3">
    <name type="scientific">Mycena metata</name>
    <dbReference type="NCBI Taxonomy" id="1033252"/>
    <lineage>
        <taxon>Eukaryota</taxon>
        <taxon>Fungi</taxon>
        <taxon>Dikarya</taxon>
        <taxon>Basidiomycota</taxon>
        <taxon>Agaricomycotina</taxon>
        <taxon>Agaricomycetes</taxon>
        <taxon>Agaricomycetidae</taxon>
        <taxon>Agaricales</taxon>
        <taxon>Marasmiineae</taxon>
        <taxon>Mycenaceae</taxon>
        <taxon>Mycena</taxon>
    </lineage>
</organism>
<sequence>MSNLTTNLLSGTKDWPMFRVNTQLELRREGVYTLLESVIQAATAADASNAAIVVTTSLTAPAVTVTAPAGTTTPAAAAGPTTLVAGSPAPSLTFKDTPPERNSRALGIILKFLSAELCLEYVDETSAATLWANLRARFEEENRADTAMGILNTLFHTKLVVESEAELIDRTKIETHIGVVKGYFDRLARLKYPFSADLQPLIRLSTLPEDPYWAGISGNIVSSLGTGISLDKVRAHLLALGKCPTQPDSDDSALAAKSQSSNKAKSASNSGDKHCAFHSMNNSHTSEQCHQLKNLVQEAKKANSKSGKRPRKNPMLLCLLISRVTPLTLSQLLCLTLEQPE</sequence>
<evidence type="ECO:0000313" key="3">
    <source>
        <dbReference type="Proteomes" id="UP001215598"/>
    </source>
</evidence>
<keyword evidence="3" id="KW-1185">Reference proteome</keyword>
<proteinExistence type="predicted"/>
<accession>A0AAD7MV08</accession>
<feature type="region of interest" description="Disordered" evidence="1">
    <location>
        <begin position="245"/>
        <end position="279"/>
    </location>
</feature>
<evidence type="ECO:0000313" key="2">
    <source>
        <dbReference type="EMBL" id="KAJ7734218.1"/>
    </source>
</evidence>
<dbReference type="EMBL" id="JARKIB010000133">
    <property type="protein sequence ID" value="KAJ7734218.1"/>
    <property type="molecule type" value="Genomic_DNA"/>
</dbReference>
<reference evidence="2" key="1">
    <citation type="submission" date="2023-03" db="EMBL/GenBank/DDBJ databases">
        <title>Massive genome expansion in bonnet fungi (Mycena s.s.) driven by repeated elements and novel gene families across ecological guilds.</title>
        <authorList>
            <consortium name="Lawrence Berkeley National Laboratory"/>
            <person name="Harder C.B."/>
            <person name="Miyauchi S."/>
            <person name="Viragh M."/>
            <person name="Kuo A."/>
            <person name="Thoen E."/>
            <person name="Andreopoulos B."/>
            <person name="Lu D."/>
            <person name="Skrede I."/>
            <person name="Drula E."/>
            <person name="Henrissat B."/>
            <person name="Morin E."/>
            <person name="Kohler A."/>
            <person name="Barry K."/>
            <person name="LaButti K."/>
            <person name="Morin E."/>
            <person name="Salamov A."/>
            <person name="Lipzen A."/>
            <person name="Mereny Z."/>
            <person name="Hegedus B."/>
            <person name="Baldrian P."/>
            <person name="Stursova M."/>
            <person name="Weitz H."/>
            <person name="Taylor A."/>
            <person name="Grigoriev I.V."/>
            <person name="Nagy L.G."/>
            <person name="Martin F."/>
            <person name="Kauserud H."/>
        </authorList>
    </citation>
    <scope>NUCLEOTIDE SEQUENCE</scope>
    <source>
        <strain evidence="2">CBHHK182m</strain>
    </source>
</reference>
<protein>
    <submittedName>
        <fullName evidence="2">Uncharacterized protein</fullName>
    </submittedName>
</protein>
<dbReference type="Proteomes" id="UP001215598">
    <property type="component" value="Unassembled WGS sequence"/>
</dbReference>
<gene>
    <name evidence="2" type="ORF">B0H16DRAFT_1731827</name>
</gene>
<evidence type="ECO:0000256" key="1">
    <source>
        <dbReference type="SAM" id="MobiDB-lite"/>
    </source>
</evidence>
<name>A0AAD7MV08_9AGAR</name>
<comment type="caution">
    <text evidence="2">The sequence shown here is derived from an EMBL/GenBank/DDBJ whole genome shotgun (WGS) entry which is preliminary data.</text>
</comment>
<dbReference type="AlphaFoldDB" id="A0AAD7MV08"/>
<feature type="compositionally biased region" description="Low complexity" evidence="1">
    <location>
        <begin position="252"/>
        <end position="270"/>
    </location>
</feature>